<dbReference type="CDD" id="cd00402">
    <property type="entry name" value="Riboflavin_synthase_like"/>
    <property type="match status" value="1"/>
</dbReference>
<feature type="transmembrane region" description="Helical" evidence="18">
    <location>
        <begin position="228"/>
        <end position="250"/>
    </location>
</feature>
<keyword evidence="10" id="KW-0808">Transferase</keyword>
<keyword evidence="14 18" id="KW-0472">Membrane</keyword>
<dbReference type="NCBIfam" id="NF006767">
    <property type="entry name" value="PRK09289.1"/>
    <property type="match status" value="1"/>
</dbReference>
<dbReference type="GO" id="GO:1903711">
    <property type="term" value="P:spermidine transmembrane transport"/>
    <property type="evidence" value="ECO:0007669"/>
    <property type="project" value="UniProtKB-ARBA"/>
</dbReference>
<dbReference type="InterPro" id="IPR017938">
    <property type="entry name" value="Riboflavin_synthase-like_b-brl"/>
</dbReference>
<organism evidence="21 22">
    <name type="scientific">Saitoella complicata (strain BCRC 22490 / CBS 7301 / JCM 7358 / NBRC 10748 / NRRL Y-17804)</name>
    <dbReference type="NCBI Taxonomy" id="698492"/>
    <lineage>
        <taxon>Eukaryota</taxon>
        <taxon>Fungi</taxon>
        <taxon>Dikarya</taxon>
        <taxon>Ascomycota</taxon>
        <taxon>Taphrinomycotina</taxon>
        <taxon>Taphrinomycotina incertae sedis</taxon>
        <taxon>Saitoella</taxon>
    </lineage>
</organism>
<dbReference type="STRING" id="698492.A0A0E9NC67"/>
<dbReference type="Proteomes" id="UP000033140">
    <property type="component" value="Unassembled WGS sequence"/>
</dbReference>
<proteinExistence type="inferred from homology"/>
<dbReference type="Gene3D" id="2.40.30.20">
    <property type="match status" value="2"/>
</dbReference>
<feature type="domain" description="Lumazine-binding" evidence="20">
    <location>
        <begin position="573"/>
        <end position="675"/>
    </location>
</feature>
<feature type="region of interest" description="Disordered" evidence="17">
    <location>
        <begin position="1"/>
        <end position="55"/>
    </location>
</feature>
<evidence type="ECO:0000256" key="12">
    <source>
        <dbReference type="ARBA" id="ARBA00022737"/>
    </source>
</evidence>
<feature type="domain" description="Lumazine-binding" evidence="20">
    <location>
        <begin position="676"/>
        <end position="775"/>
    </location>
</feature>
<dbReference type="InterPro" id="IPR001783">
    <property type="entry name" value="Lumazine-bd"/>
</dbReference>
<feature type="repeat" description="Lumazine-binding" evidence="16">
    <location>
        <begin position="676"/>
        <end position="775"/>
    </location>
</feature>
<feature type="compositionally biased region" description="Basic and acidic residues" evidence="17">
    <location>
        <begin position="25"/>
        <end position="47"/>
    </location>
</feature>
<evidence type="ECO:0000256" key="9">
    <source>
        <dbReference type="ARBA" id="ARBA00022619"/>
    </source>
</evidence>
<evidence type="ECO:0000256" key="8">
    <source>
        <dbReference type="ARBA" id="ARBA00022475"/>
    </source>
</evidence>
<evidence type="ECO:0000256" key="15">
    <source>
        <dbReference type="ARBA" id="ARBA00038459"/>
    </source>
</evidence>
<dbReference type="Pfam" id="PF00677">
    <property type="entry name" value="Lum_binding"/>
    <property type="match status" value="2"/>
</dbReference>
<comment type="caution">
    <text evidence="21">The sequence shown here is derived from an EMBL/GenBank/DDBJ whole genome shotgun (WGS) entry which is preliminary data.</text>
</comment>
<feature type="transmembrane region" description="Helical" evidence="18">
    <location>
        <begin position="506"/>
        <end position="526"/>
    </location>
</feature>
<reference evidence="21 22" key="2">
    <citation type="journal article" date="2014" name="J. Gen. Appl. Microbiol.">
        <title>The early diverging ascomycetous budding yeast Saitoella complicata has three histone deacetylases belonging to the Clr6, Hos2, and Rpd3 lineages.</title>
        <authorList>
            <person name="Nishida H."/>
            <person name="Matsumoto T."/>
            <person name="Kondo S."/>
            <person name="Hamamoto M."/>
            <person name="Yoshikawa H."/>
        </authorList>
    </citation>
    <scope>NUCLEOTIDE SEQUENCE [LARGE SCALE GENOMIC DNA]</scope>
    <source>
        <strain evidence="21 22">NRRL Y-17804</strain>
    </source>
</reference>
<dbReference type="GO" id="GO:0022857">
    <property type="term" value="F:transmembrane transporter activity"/>
    <property type="evidence" value="ECO:0007669"/>
    <property type="project" value="InterPro"/>
</dbReference>
<feature type="transmembrane region" description="Helical" evidence="18">
    <location>
        <begin position="164"/>
        <end position="182"/>
    </location>
</feature>
<keyword evidence="8" id="KW-1003">Cell membrane</keyword>
<evidence type="ECO:0000256" key="16">
    <source>
        <dbReference type="PROSITE-ProRule" id="PRU00524"/>
    </source>
</evidence>
<dbReference type="GO" id="GO:1903710">
    <property type="term" value="P:spermine transmembrane transport"/>
    <property type="evidence" value="ECO:0007669"/>
    <property type="project" value="UniProtKB-ARBA"/>
</dbReference>
<evidence type="ECO:0000256" key="7">
    <source>
        <dbReference type="ARBA" id="ARBA00022448"/>
    </source>
</evidence>
<dbReference type="Pfam" id="PF07690">
    <property type="entry name" value="MFS_1"/>
    <property type="match status" value="1"/>
</dbReference>
<evidence type="ECO:0000256" key="17">
    <source>
        <dbReference type="SAM" id="MobiDB-lite"/>
    </source>
</evidence>
<dbReference type="AlphaFoldDB" id="A0A0E9NC67"/>
<feature type="transmembrane region" description="Helical" evidence="18">
    <location>
        <begin position="373"/>
        <end position="392"/>
    </location>
</feature>
<feature type="transmembrane region" description="Helical" evidence="18">
    <location>
        <begin position="413"/>
        <end position="432"/>
    </location>
</feature>
<dbReference type="GO" id="GO:0005886">
    <property type="term" value="C:plasma membrane"/>
    <property type="evidence" value="ECO:0007669"/>
    <property type="project" value="UniProtKB-SubCell"/>
</dbReference>
<comment type="subcellular location">
    <subcellularLocation>
        <location evidence="2">Cell membrane</location>
        <topology evidence="2">Multi-pass membrane protein</topology>
    </subcellularLocation>
</comment>
<protein>
    <recommendedName>
        <fullName evidence="6">Riboflavin synthase</fullName>
        <ecNumber evidence="5">2.5.1.9</ecNumber>
    </recommendedName>
</protein>
<keyword evidence="12" id="KW-0677">Repeat</keyword>
<evidence type="ECO:0000313" key="21">
    <source>
        <dbReference type="EMBL" id="GAO47321.1"/>
    </source>
</evidence>
<comment type="similarity">
    <text evidence="15">Belongs to the major facilitator superfamily. DHA1 family. Polyamines/proton antiporter (TC 2.A.1.2.16) subfamily.</text>
</comment>
<dbReference type="FunFam" id="2.40.30.20:FF:000006">
    <property type="entry name" value="Riboflavin synthase, alpha subunit"/>
    <property type="match status" value="1"/>
</dbReference>
<dbReference type="EC" id="2.5.1.9" evidence="5"/>
<comment type="function">
    <text evidence="1">Catalyzes the dismutation of two molecules of 6,7-dimethyl-8-ribityllumazine, resulting in the formation of riboflavin and 5-amino-6-(D-ribitylamino)uracil.</text>
</comment>
<comment type="subunit">
    <text evidence="4">Homotrimer.</text>
</comment>
<dbReference type="InterPro" id="IPR020846">
    <property type="entry name" value="MFS_dom"/>
</dbReference>
<evidence type="ECO:0000256" key="14">
    <source>
        <dbReference type="ARBA" id="ARBA00023136"/>
    </source>
</evidence>
<reference evidence="21 22" key="3">
    <citation type="journal article" date="2015" name="Genome Announc.">
        <title>Draft Genome Sequence of the Archiascomycetous Yeast Saitoella complicata.</title>
        <authorList>
            <person name="Yamauchi K."/>
            <person name="Kondo S."/>
            <person name="Hamamoto M."/>
            <person name="Takahashi Y."/>
            <person name="Ogura Y."/>
            <person name="Hayashi T."/>
            <person name="Nishida H."/>
        </authorList>
    </citation>
    <scope>NUCLEOTIDE SEQUENCE [LARGE SCALE GENOMIC DNA]</scope>
    <source>
        <strain evidence="21 22">NRRL Y-17804</strain>
    </source>
</reference>
<dbReference type="Gene3D" id="1.20.1250.20">
    <property type="entry name" value="MFS general substrate transporter like domains"/>
    <property type="match status" value="1"/>
</dbReference>
<dbReference type="FunFam" id="1.20.1250.20:FF:000011">
    <property type="entry name" value="MFS multidrug transporter, putative"/>
    <property type="match status" value="1"/>
</dbReference>
<comment type="pathway">
    <text evidence="3">Cofactor biosynthesis; riboflavin biosynthesis; riboflavin from 2-hydroxy-3-oxobutyl phosphate and 5-amino-6-(D-ribitylamino)uracil: step 2/2.</text>
</comment>
<dbReference type="EMBL" id="BACD03000008">
    <property type="protein sequence ID" value="GAO47321.1"/>
    <property type="molecule type" value="Genomic_DNA"/>
</dbReference>
<feature type="transmembrane region" description="Helical" evidence="18">
    <location>
        <begin position="101"/>
        <end position="118"/>
    </location>
</feature>
<dbReference type="PROSITE" id="PS50850">
    <property type="entry name" value="MFS"/>
    <property type="match status" value="1"/>
</dbReference>
<evidence type="ECO:0000256" key="11">
    <source>
        <dbReference type="ARBA" id="ARBA00022692"/>
    </source>
</evidence>
<dbReference type="GO" id="GO:0009231">
    <property type="term" value="P:riboflavin biosynthetic process"/>
    <property type="evidence" value="ECO:0007669"/>
    <property type="project" value="UniProtKB-KW"/>
</dbReference>
<evidence type="ECO:0000259" key="20">
    <source>
        <dbReference type="PROSITE" id="PS51177"/>
    </source>
</evidence>
<dbReference type="SUPFAM" id="SSF63380">
    <property type="entry name" value="Riboflavin synthase domain-like"/>
    <property type="match status" value="2"/>
</dbReference>
<feature type="repeat" description="Lumazine-binding" evidence="16">
    <location>
        <begin position="573"/>
        <end position="675"/>
    </location>
</feature>
<dbReference type="PANTHER" id="PTHR23502:SF186">
    <property type="entry name" value="MAJOR FACILITATOR SUPERFAMILY (MFS) PROFILE DOMAIN-CONTAINING PROTEIN"/>
    <property type="match status" value="1"/>
</dbReference>
<keyword evidence="22" id="KW-1185">Reference proteome</keyword>
<evidence type="ECO:0000256" key="4">
    <source>
        <dbReference type="ARBA" id="ARBA00011233"/>
    </source>
</evidence>
<dbReference type="InterPro" id="IPR026017">
    <property type="entry name" value="Lumazine-bd_dom"/>
</dbReference>
<feature type="transmembrane region" description="Helical" evidence="18">
    <location>
        <begin position="444"/>
        <end position="465"/>
    </location>
</feature>
<dbReference type="PANTHER" id="PTHR23502">
    <property type="entry name" value="MAJOR FACILITATOR SUPERFAMILY"/>
    <property type="match status" value="1"/>
</dbReference>
<sequence>MSALGSRSRNPSALTMVSSASGDTQVERDTEAEHDLEAARVRSRGENVTDSAYGSQVPVPVQDTQYAEDEGVVEKTDPNLVTFDGPHDPDNPKNWRTAKKMYVTFYVVLLTLCCSLASSSFSPTFGALSETFGNSLEVSYLTLSLFVLGFAFGPVIFGPLSELYGRNLGLFPAFLLFIIFNIPQGAGQNIQTVIIARFIGGVFASAPFSVCAGSLADLWESGERGYAFAAFTAGTYLGPLIGPIIGGFIVESYLGWRWTVWVIMILSGAVLILGLLTLPETFAPRILVLKAKRLRRQTGNNEWYADYERNKPPVSQIVQKVLIRPIKMLCTELILLLLSIYVAFVYSIQYLILEAFPAVYHDKHGWNLGVASLPFLAVAVGVFVGCAVVAGFNPYYERKRAENGGRPVPEARLPPMMIGAVAFPIGLFWFGWSGQYATSWVPSTLAGIPIGVSLSIIFMQALSYLGDAFTAHAASAVAANAFLRAILAGAFPLFSSQMYDKLGIGWASSLLGFLALGFMPIPFLFFKFGGAIRRKSKYAASPSVANLPRMRTSIRPTSKPCIPYKPHRSFTIMFTGIVEVVGVVSSLIEHDTSSTGGNGCSLTISGAVSILGDCNLGDSIAVNGTCLTVTEFDEDSFKVGISPETLRRTSLGDLKEGSPVNLERAMAAHVRFGGHFVQGHVDTTAEILSITPDGNALTFRFRPHDDSLMKYIIEKGYVTLDGTSLTVVEVNDEEKWFSIMMVAYTQEKVIMPTKKVGQKVNVEVDMIGKLVEKQVAAAVGNLENNGVLETMIKRVLAKQQA</sequence>
<evidence type="ECO:0000256" key="5">
    <source>
        <dbReference type="ARBA" id="ARBA00012827"/>
    </source>
</evidence>
<keyword evidence="7" id="KW-0813">Transport</keyword>
<evidence type="ECO:0000256" key="6">
    <source>
        <dbReference type="ARBA" id="ARBA00013950"/>
    </source>
</evidence>
<evidence type="ECO:0000256" key="18">
    <source>
        <dbReference type="SAM" id="Phobius"/>
    </source>
</evidence>
<gene>
    <name evidence="21" type="ORF">G7K_1529-t1</name>
</gene>
<dbReference type="CDD" id="cd17323">
    <property type="entry name" value="MFS_Tpo1_MDR_like"/>
    <property type="match status" value="1"/>
</dbReference>
<feature type="transmembrane region" description="Helical" evidence="18">
    <location>
        <begin position="477"/>
        <end position="494"/>
    </location>
</feature>
<feature type="compositionally biased region" description="Polar residues" evidence="17">
    <location>
        <begin position="1"/>
        <end position="24"/>
    </location>
</feature>
<dbReference type="GO" id="GO:0004746">
    <property type="term" value="F:riboflavin synthase activity"/>
    <property type="evidence" value="ECO:0007669"/>
    <property type="project" value="UniProtKB-EC"/>
</dbReference>
<keyword evidence="13 18" id="KW-1133">Transmembrane helix</keyword>
<name>A0A0E9NC67_SAICN</name>
<reference evidence="21 22" key="1">
    <citation type="journal article" date="2011" name="J. Gen. Appl. Microbiol.">
        <title>Draft genome sequencing of the enigmatic yeast Saitoella complicata.</title>
        <authorList>
            <person name="Nishida H."/>
            <person name="Hamamoto M."/>
            <person name="Sugiyama J."/>
        </authorList>
    </citation>
    <scope>NUCLEOTIDE SEQUENCE [LARGE SCALE GENOMIC DNA]</scope>
    <source>
        <strain evidence="21 22">NRRL Y-17804</strain>
    </source>
</reference>
<dbReference type="InterPro" id="IPR036259">
    <property type="entry name" value="MFS_trans_sf"/>
</dbReference>
<keyword evidence="11 18" id="KW-0812">Transmembrane</keyword>
<dbReference type="SUPFAM" id="SSF103473">
    <property type="entry name" value="MFS general substrate transporter"/>
    <property type="match status" value="1"/>
</dbReference>
<feature type="transmembrane region" description="Helical" evidence="18">
    <location>
        <begin position="333"/>
        <end position="353"/>
    </location>
</feature>
<dbReference type="PROSITE" id="PS51177">
    <property type="entry name" value="LUMAZINE_BIND"/>
    <property type="match status" value="2"/>
</dbReference>
<evidence type="ECO:0000256" key="10">
    <source>
        <dbReference type="ARBA" id="ARBA00022679"/>
    </source>
</evidence>
<evidence type="ECO:0000256" key="13">
    <source>
        <dbReference type="ARBA" id="ARBA00022989"/>
    </source>
</evidence>
<evidence type="ECO:0000313" key="22">
    <source>
        <dbReference type="Proteomes" id="UP000033140"/>
    </source>
</evidence>
<dbReference type="InterPro" id="IPR011701">
    <property type="entry name" value="MFS"/>
</dbReference>
<feature type="transmembrane region" description="Helical" evidence="18">
    <location>
        <begin position="138"/>
        <end position="157"/>
    </location>
</feature>
<evidence type="ECO:0000259" key="19">
    <source>
        <dbReference type="PROSITE" id="PS50850"/>
    </source>
</evidence>
<evidence type="ECO:0000256" key="1">
    <source>
        <dbReference type="ARBA" id="ARBA00002803"/>
    </source>
</evidence>
<dbReference type="NCBIfam" id="TIGR00187">
    <property type="entry name" value="ribE"/>
    <property type="match status" value="1"/>
</dbReference>
<feature type="domain" description="Major facilitator superfamily (MFS) profile" evidence="19">
    <location>
        <begin position="103"/>
        <end position="535"/>
    </location>
</feature>
<accession>A0A0E9NC67</accession>
<feature type="transmembrane region" description="Helical" evidence="18">
    <location>
        <begin position="256"/>
        <end position="278"/>
    </location>
</feature>
<feature type="transmembrane region" description="Helical" evidence="18">
    <location>
        <begin position="194"/>
        <end position="216"/>
    </location>
</feature>
<dbReference type="FunFam" id="2.40.30.20:FF:000004">
    <property type="entry name" value="Riboflavin synthase, alpha subunit"/>
    <property type="match status" value="1"/>
</dbReference>
<evidence type="ECO:0000256" key="3">
    <source>
        <dbReference type="ARBA" id="ARBA00004887"/>
    </source>
</evidence>
<dbReference type="InterPro" id="IPR023366">
    <property type="entry name" value="ATP_synth_asu-like_sf"/>
</dbReference>
<keyword evidence="9" id="KW-0686">Riboflavin biosynthesis</keyword>
<evidence type="ECO:0000256" key="2">
    <source>
        <dbReference type="ARBA" id="ARBA00004651"/>
    </source>
</evidence>